<evidence type="ECO:0000256" key="1">
    <source>
        <dbReference type="SAM" id="MobiDB-lite"/>
    </source>
</evidence>
<proteinExistence type="predicted"/>
<evidence type="ECO:0000313" key="3">
    <source>
        <dbReference type="Proteomes" id="UP001623290"/>
    </source>
</evidence>
<dbReference type="Proteomes" id="UP001623290">
    <property type="component" value="Chromosome"/>
</dbReference>
<dbReference type="EMBL" id="CP135443">
    <property type="protein sequence ID" value="WRY34220.1"/>
    <property type="molecule type" value="Genomic_DNA"/>
</dbReference>
<accession>A0ABZ1DZI5</accession>
<protein>
    <submittedName>
        <fullName evidence="2">DUF2927 domain-containing protein</fullName>
    </submittedName>
</protein>
<reference evidence="2 3" key="1">
    <citation type="submission" date="2023-09" db="EMBL/GenBank/DDBJ databases">
        <title>Thioclava shenzhenensis sp. nov., a multidrug resistant bacteria-antagonizing species isolated from coastal seawater.</title>
        <authorList>
            <person name="Long M."/>
        </authorList>
    </citation>
    <scope>NUCLEOTIDE SEQUENCE [LARGE SCALE GENOMIC DNA]</scope>
    <source>
        <strain evidence="2 3">FTW29</strain>
    </source>
</reference>
<dbReference type="InterPro" id="IPR021323">
    <property type="entry name" value="DUF2927"/>
</dbReference>
<dbReference type="RefSeq" id="WP_406721176.1">
    <property type="nucleotide sequence ID" value="NZ_CP135443.1"/>
</dbReference>
<feature type="region of interest" description="Disordered" evidence="1">
    <location>
        <begin position="56"/>
        <end position="80"/>
    </location>
</feature>
<keyword evidence="3" id="KW-1185">Reference proteome</keyword>
<dbReference type="Pfam" id="PF11150">
    <property type="entry name" value="DUF2927"/>
    <property type="match status" value="1"/>
</dbReference>
<name>A0ABZ1DZI5_9RHOB</name>
<evidence type="ECO:0000313" key="2">
    <source>
        <dbReference type="EMBL" id="WRY34220.1"/>
    </source>
</evidence>
<gene>
    <name evidence="2" type="ORF">RPE78_02710</name>
</gene>
<organism evidence="2 3">
    <name type="scientific">Thioclava litoralis</name>
    <dbReference type="NCBI Taxonomy" id="3076557"/>
    <lineage>
        <taxon>Bacteria</taxon>
        <taxon>Pseudomonadati</taxon>
        <taxon>Pseudomonadota</taxon>
        <taxon>Alphaproteobacteria</taxon>
        <taxon>Rhodobacterales</taxon>
        <taxon>Paracoccaceae</taxon>
        <taxon>Thioclava</taxon>
    </lineage>
</organism>
<sequence length="349" mass="38392">MTGGASETFRRGALSRLPHPLGAVVSSRHSRMLRAMGVGLCLLAVAGCSTLPFSGPAAQGPRKTPRPQTAPQDLNGAKVAPRSPDSIALAAYFQQVQDNLLSQGLMRTDVAPRDAPFHRRQLIDNFVNIALYDEYEHRNGAFVAKQTASKLRRWEEPVRMDLHFGASIPEAQRQKDTATVRAYAGKLAQITRHPVSLVPDRGNFSVLVLNEDEREGSAALLRKMVPGIDDSSVNAITNLPTTTFCVVFAFSEGDKSAYSRAVAIIRGEHPDALRESCFDEELAQGLGLANDYPRARPSIFNDDEEFARLTHQDELMLKMLYDPRLRPGMTQDEAMPAIREIAAELTPND</sequence>